<feature type="region of interest" description="Disordered" evidence="1">
    <location>
        <begin position="1"/>
        <end position="48"/>
    </location>
</feature>
<evidence type="ECO:0000313" key="2">
    <source>
        <dbReference type="EMBL" id="EEQ33411.1"/>
    </source>
</evidence>
<dbReference type="AlphaFoldDB" id="C5FU27"/>
<dbReference type="Proteomes" id="UP000002035">
    <property type="component" value="Unassembled WGS sequence"/>
</dbReference>
<reference evidence="3" key="1">
    <citation type="journal article" date="2012" name="MBio">
        <title>Comparative genome analysis of Trichophyton rubrum and related dermatophytes reveals candidate genes involved in infection.</title>
        <authorList>
            <person name="Martinez D.A."/>
            <person name="Oliver B.G."/>
            <person name="Graeser Y."/>
            <person name="Goldberg J.M."/>
            <person name="Li W."/>
            <person name="Martinez-Rossi N.M."/>
            <person name="Monod M."/>
            <person name="Shelest E."/>
            <person name="Barton R.C."/>
            <person name="Birch E."/>
            <person name="Brakhage A.A."/>
            <person name="Chen Z."/>
            <person name="Gurr S.J."/>
            <person name="Heiman D."/>
            <person name="Heitman J."/>
            <person name="Kosti I."/>
            <person name="Rossi A."/>
            <person name="Saif S."/>
            <person name="Samalova M."/>
            <person name="Saunders C.W."/>
            <person name="Shea T."/>
            <person name="Summerbell R.C."/>
            <person name="Xu J."/>
            <person name="Young S."/>
            <person name="Zeng Q."/>
            <person name="Birren B.W."/>
            <person name="Cuomo C.A."/>
            <person name="White T.C."/>
        </authorList>
    </citation>
    <scope>NUCLEOTIDE SEQUENCE [LARGE SCALE GENOMIC DNA]</scope>
    <source>
        <strain evidence="3">ATCC MYA-4605 / CBS 113480</strain>
    </source>
</reference>
<proteinExistence type="predicted"/>
<evidence type="ECO:0000256" key="1">
    <source>
        <dbReference type="SAM" id="MobiDB-lite"/>
    </source>
</evidence>
<dbReference type="VEuPathDB" id="FungiDB:MCYG_06230"/>
<dbReference type="RefSeq" id="XP_002844266.1">
    <property type="nucleotide sequence ID" value="XM_002844220.1"/>
</dbReference>
<name>C5FU27_ARTOC</name>
<keyword evidence="3" id="KW-1185">Reference proteome</keyword>
<accession>C5FU27</accession>
<sequence>MARKPVPRSNDDAALYLTSLKPSSRHQPKEYRPHSPTGSRCRAPPHPRRPWCSIEAFPETEYWGDGETVVDDGDVGQGQGVDDKLIDINRQTKPYPIAQKTIAINRSKNGKTGTQASKPDV</sequence>
<protein>
    <submittedName>
        <fullName evidence="2">Uncharacterized protein</fullName>
    </submittedName>
</protein>
<dbReference type="GeneID" id="9222505"/>
<dbReference type="HOGENOM" id="CLU_2037515_0_0_1"/>
<organism evidence="2 3">
    <name type="scientific">Arthroderma otae (strain ATCC MYA-4605 / CBS 113480)</name>
    <name type="common">Microsporum canis</name>
    <dbReference type="NCBI Taxonomy" id="554155"/>
    <lineage>
        <taxon>Eukaryota</taxon>
        <taxon>Fungi</taxon>
        <taxon>Dikarya</taxon>
        <taxon>Ascomycota</taxon>
        <taxon>Pezizomycotina</taxon>
        <taxon>Eurotiomycetes</taxon>
        <taxon>Eurotiomycetidae</taxon>
        <taxon>Onygenales</taxon>
        <taxon>Arthrodermataceae</taxon>
        <taxon>Microsporum</taxon>
    </lineage>
</organism>
<dbReference type="EMBL" id="DS995706">
    <property type="protein sequence ID" value="EEQ33411.1"/>
    <property type="molecule type" value="Genomic_DNA"/>
</dbReference>
<gene>
    <name evidence="2" type="ORF">MCYG_06230</name>
</gene>
<evidence type="ECO:0000313" key="3">
    <source>
        <dbReference type="Proteomes" id="UP000002035"/>
    </source>
</evidence>